<dbReference type="EMBL" id="SWMU01000003">
    <property type="protein sequence ID" value="TKS56168.1"/>
    <property type="molecule type" value="Genomic_DNA"/>
</dbReference>
<accession>A0A4U5TS64</accession>
<dbReference type="OrthoDB" id="1430532at2"/>
<dbReference type="AlphaFoldDB" id="A0A4U5TS64"/>
<evidence type="ECO:0000313" key="2">
    <source>
        <dbReference type="Proteomes" id="UP000306552"/>
    </source>
</evidence>
<dbReference type="InterPro" id="IPR054207">
    <property type="entry name" value="DUF6913"/>
</dbReference>
<sequence>MINLVKSFYIRRNTSVNQKATGLKYYPQSFSKVGIFCLASNIPDDNLITKIKYTLGDQVQLIIFVLEKNHKLDKAYSLSKSTFDVFGKIKNPSLHKDLSGLDMLIDLSQKVSFIKDYAISIANQAYKISLGQYENNIYHLSIKLDRYESSLFGDEILKYHKILGNGRS</sequence>
<gene>
    <name evidence="1" type="ORF">FCN74_09140</name>
</gene>
<proteinExistence type="predicted"/>
<reference evidence="1 2" key="1">
    <citation type="submission" date="2019-04" db="EMBL/GenBank/DDBJ databases">
        <title>Psychroflexus halotolerans sp. nov., isolated from a marine solar saltern.</title>
        <authorList>
            <person name="Feng X."/>
        </authorList>
    </citation>
    <scope>NUCLEOTIDE SEQUENCE [LARGE SCALE GENOMIC DNA]</scope>
    <source>
        <strain evidence="1 2">WDS2C27</strain>
    </source>
</reference>
<dbReference type="RefSeq" id="WP_138932286.1">
    <property type="nucleotide sequence ID" value="NZ_SWMU01000003.1"/>
</dbReference>
<dbReference type="Proteomes" id="UP000306552">
    <property type="component" value="Unassembled WGS sequence"/>
</dbReference>
<evidence type="ECO:0000313" key="1">
    <source>
        <dbReference type="EMBL" id="TKS56168.1"/>
    </source>
</evidence>
<protein>
    <submittedName>
        <fullName evidence="1">Uncharacterized protein</fullName>
    </submittedName>
</protein>
<name>A0A4U5TS64_9FLAO</name>
<dbReference type="Pfam" id="PF21857">
    <property type="entry name" value="DUF6913"/>
    <property type="match status" value="1"/>
</dbReference>
<keyword evidence="2" id="KW-1185">Reference proteome</keyword>
<organism evidence="1 2">
    <name type="scientific">Mesohalobacter halotolerans</name>
    <dbReference type="NCBI Taxonomy" id="1883405"/>
    <lineage>
        <taxon>Bacteria</taxon>
        <taxon>Pseudomonadati</taxon>
        <taxon>Bacteroidota</taxon>
        <taxon>Flavobacteriia</taxon>
        <taxon>Flavobacteriales</taxon>
        <taxon>Flavobacteriaceae</taxon>
        <taxon>Mesohalobacter</taxon>
    </lineage>
</organism>
<comment type="caution">
    <text evidence="1">The sequence shown here is derived from an EMBL/GenBank/DDBJ whole genome shotgun (WGS) entry which is preliminary data.</text>
</comment>